<accession>A0AAV8ZC46</accession>
<feature type="compositionally biased region" description="Low complexity" evidence="1">
    <location>
        <begin position="79"/>
        <end position="114"/>
    </location>
</feature>
<dbReference type="Proteomes" id="UP001162162">
    <property type="component" value="Unassembled WGS sequence"/>
</dbReference>
<name>A0AAV8ZC46_9CUCU</name>
<dbReference type="EMBL" id="JAPWTK010000007">
    <property type="protein sequence ID" value="KAJ8960924.1"/>
    <property type="molecule type" value="Genomic_DNA"/>
</dbReference>
<gene>
    <name evidence="2" type="ORF">NQ318_020224</name>
</gene>
<dbReference type="AlphaFoldDB" id="A0AAV8ZC46"/>
<evidence type="ECO:0000256" key="1">
    <source>
        <dbReference type="SAM" id="MobiDB-lite"/>
    </source>
</evidence>
<feature type="region of interest" description="Disordered" evidence="1">
    <location>
        <begin position="1"/>
        <end position="114"/>
    </location>
</feature>
<evidence type="ECO:0000313" key="2">
    <source>
        <dbReference type="EMBL" id="KAJ8960924.1"/>
    </source>
</evidence>
<organism evidence="2 3">
    <name type="scientific">Aromia moschata</name>
    <dbReference type="NCBI Taxonomy" id="1265417"/>
    <lineage>
        <taxon>Eukaryota</taxon>
        <taxon>Metazoa</taxon>
        <taxon>Ecdysozoa</taxon>
        <taxon>Arthropoda</taxon>
        <taxon>Hexapoda</taxon>
        <taxon>Insecta</taxon>
        <taxon>Pterygota</taxon>
        <taxon>Neoptera</taxon>
        <taxon>Endopterygota</taxon>
        <taxon>Coleoptera</taxon>
        <taxon>Polyphaga</taxon>
        <taxon>Cucujiformia</taxon>
        <taxon>Chrysomeloidea</taxon>
        <taxon>Cerambycidae</taxon>
        <taxon>Cerambycinae</taxon>
        <taxon>Callichromatini</taxon>
        <taxon>Aromia</taxon>
    </lineage>
</organism>
<protein>
    <submittedName>
        <fullName evidence="2">Uncharacterized protein</fullName>
    </submittedName>
</protein>
<feature type="compositionally biased region" description="Basic and acidic residues" evidence="1">
    <location>
        <begin position="1"/>
        <end position="10"/>
    </location>
</feature>
<keyword evidence="3" id="KW-1185">Reference proteome</keyword>
<reference evidence="2" key="1">
    <citation type="journal article" date="2023" name="Insect Mol. Biol.">
        <title>Genome sequencing provides insights into the evolution of gene families encoding plant cell wall-degrading enzymes in longhorned beetles.</title>
        <authorList>
            <person name="Shin N.R."/>
            <person name="Okamura Y."/>
            <person name="Kirsch R."/>
            <person name="Pauchet Y."/>
        </authorList>
    </citation>
    <scope>NUCLEOTIDE SEQUENCE</scope>
    <source>
        <strain evidence="2">AMC_N1</strain>
    </source>
</reference>
<feature type="compositionally biased region" description="Low complexity" evidence="1">
    <location>
        <begin position="51"/>
        <end position="65"/>
    </location>
</feature>
<sequence length="153" mass="16294">MFQNKNENKWRPMAISEPLDSSSASKEYASMGAVCRENPSSLRSSARRCHGSSGPDSSSPDWSCPRARRSPPRPPPSSRAPSFSSLTPPALESPSSPSSFTSSSSMMSGVTSMLSTGWASPSSAFPVGRSFSLSSLFSASLSPYLLFPNTLYL</sequence>
<comment type="caution">
    <text evidence="2">The sequence shown here is derived from an EMBL/GenBank/DDBJ whole genome shotgun (WGS) entry which is preliminary data.</text>
</comment>
<evidence type="ECO:0000313" key="3">
    <source>
        <dbReference type="Proteomes" id="UP001162162"/>
    </source>
</evidence>
<proteinExistence type="predicted"/>